<evidence type="ECO:0000313" key="4">
    <source>
        <dbReference type="Proteomes" id="UP000077069"/>
    </source>
</evidence>
<keyword evidence="4" id="KW-1185">Reference proteome</keyword>
<feature type="region of interest" description="Disordered" evidence="1">
    <location>
        <begin position="369"/>
        <end position="399"/>
    </location>
</feature>
<proteinExistence type="predicted"/>
<sequence length="427" mass="47053">MVRVGTPEQTFRVLPASRHGETIIPIAEGCLKMRNAPSNCGKLRGAYAFQGKDSNGFIVNETKSWQEIGLYEMGIRPEIGFDANALYGLDTVGLQVANSGGPTLKNMVVAGVAEPTVFVGQFGLSPKPSNFSELDSPQPSFMQKLRDEKQIPSVSYGYTAGAYYKTPKVHGSLTLGGYDASRFIPNNITFPFDADDDRPTSLTIQSITAQNTLERTVTLLRDPVYAWIDSTVPHMWLPEDVCERFATSFGLTYDNLTDLYVLNDTMHKQMVDLDPSITISLGESSDPMKRVNIVLPYGAFDVQASYPYYKEAMNYFPLRRGNNETQYTLGRAVLQEMYIVTDYSRGEFKVHQALFPGTNEKQQITPIYVPGEEPRPAPTSNGTANGTISTPPPSTSTKHALSGGAIGGIVVMLRLSLCPTMKRVRIR</sequence>
<protein>
    <submittedName>
        <fullName evidence="3">Acid protease</fullName>
    </submittedName>
</protein>
<evidence type="ECO:0000256" key="1">
    <source>
        <dbReference type="SAM" id="MobiDB-lite"/>
    </source>
</evidence>
<keyword evidence="3" id="KW-0645">Protease</keyword>
<dbReference type="InParanoid" id="A0A177CSS5"/>
<dbReference type="STRING" id="1460663.A0A177CSS5"/>
<dbReference type="GO" id="GO:0006508">
    <property type="term" value="P:proteolysis"/>
    <property type="evidence" value="ECO:0007669"/>
    <property type="project" value="UniProtKB-KW"/>
</dbReference>
<name>A0A177CSS5_9PLEO</name>
<feature type="domain" description="Peptidase A1" evidence="2">
    <location>
        <begin position="1"/>
        <end position="353"/>
    </location>
</feature>
<dbReference type="SUPFAM" id="SSF50630">
    <property type="entry name" value="Acid proteases"/>
    <property type="match status" value="1"/>
</dbReference>
<evidence type="ECO:0000259" key="2">
    <source>
        <dbReference type="PROSITE" id="PS51767"/>
    </source>
</evidence>
<dbReference type="RefSeq" id="XP_018040305.1">
    <property type="nucleotide sequence ID" value="XM_018183866.1"/>
</dbReference>
<dbReference type="GeneID" id="28767352"/>
<feature type="compositionally biased region" description="Polar residues" evidence="1">
    <location>
        <begin position="378"/>
        <end position="388"/>
    </location>
</feature>
<dbReference type="EMBL" id="KV441549">
    <property type="protein sequence ID" value="OAG09940.1"/>
    <property type="molecule type" value="Genomic_DNA"/>
</dbReference>
<accession>A0A177CSS5</accession>
<dbReference type="AlphaFoldDB" id="A0A177CSS5"/>
<dbReference type="GO" id="GO:0008233">
    <property type="term" value="F:peptidase activity"/>
    <property type="evidence" value="ECO:0007669"/>
    <property type="project" value="UniProtKB-KW"/>
</dbReference>
<dbReference type="Gene3D" id="2.40.70.10">
    <property type="entry name" value="Acid Proteases"/>
    <property type="match status" value="2"/>
</dbReference>
<reference evidence="3 4" key="1">
    <citation type="submission" date="2016-05" db="EMBL/GenBank/DDBJ databases">
        <title>Comparative analysis of secretome profiles of manganese(II)-oxidizing ascomycete fungi.</title>
        <authorList>
            <consortium name="DOE Joint Genome Institute"/>
            <person name="Zeiner C.A."/>
            <person name="Purvine S.O."/>
            <person name="Zink E.M."/>
            <person name="Wu S."/>
            <person name="Pasa-Tolic L."/>
            <person name="Chaput D.L."/>
            <person name="Haridas S."/>
            <person name="Grigoriev I.V."/>
            <person name="Santelli C.M."/>
            <person name="Hansel C.M."/>
        </authorList>
    </citation>
    <scope>NUCLEOTIDE SEQUENCE [LARGE SCALE GENOMIC DNA]</scope>
    <source>
        <strain evidence="3 4">AP3s5-JAC2a</strain>
    </source>
</reference>
<evidence type="ECO:0000313" key="3">
    <source>
        <dbReference type="EMBL" id="OAG09940.1"/>
    </source>
</evidence>
<dbReference type="InterPro" id="IPR021109">
    <property type="entry name" value="Peptidase_aspartic_dom_sf"/>
</dbReference>
<organism evidence="3 4">
    <name type="scientific">Paraphaeosphaeria sporulosa</name>
    <dbReference type="NCBI Taxonomy" id="1460663"/>
    <lineage>
        <taxon>Eukaryota</taxon>
        <taxon>Fungi</taxon>
        <taxon>Dikarya</taxon>
        <taxon>Ascomycota</taxon>
        <taxon>Pezizomycotina</taxon>
        <taxon>Dothideomycetes</taxon>
        <taxon>Pleosporomycetidae</taxon>
        <taxon>Pleosporales</taxon>
        <taxon>Massarineae</taxon>
        <taxon>Didymosphaeriaceae</taxon>
        <taxon>Paraphaeosphaeria</taxon>
    </lineage>
</organism>
<dbReference type="PROSITE" id="PS51767">
    <property type="entry name" value="PEPTIDASE_A1"/>
    <property type="match status" value="1"/>
</dbReference>
<dbReference type="InterPro" id="IPR033121">
    <property type="entry name" value="PEPTIDASE_A1"/>
</dbReference>
<dbReference type="Proteomes" id="UP000077069">
    <property type="component" value="Unassembled WGS sequence"/>
</dbReference>
<dbReference type="OrthoDB" id="4074350at2759"/>
<gene>
    <name evidence="3" type="ORF">CC84DRAFT_1235902</name>
</gene>
<keyword evidence="3" id="KW-0378">Hydrolase</keyword>